<accession>A0A327ZB49</accession>
<evidence type="ECO:0000313" key="2">
    <source>
        <dbReference type="Proteomes" id="UP000249341"/>
    </source>
</evidence>
<gene>
    <name evidence="1" type="ORF">B0I29_108243</name>
</gene>
<dbReference type="OrthoDB" id="8281890at2"/>
<organism evidence="1 2">
    <name type="scientific">Actinoplanes lutulentus</name>
    <dbReference type="NCBI Taxonomy" id="1287878"/>
    <lineage>
        <taxon>Bacteria</taxon>
        <taxon>Bacillati</taxon>
        <taxon>Actinomycetota</taxon>
        <taxon>Actinomycetes</taxon>
        <taxon>Micromonosporales</taxon>
        <taxon>Micromonosporaceae</taxon>
        <taxon>Actinoplanes</taxon>
    </lineage>
</organism>
<dbReference type="EMBL" id="QLMJ01000008">
    <property type="protein sequence ID" value="RAK36653.1"/>
    <property type="molecule type" value="Genomic_DNA"/>
</dbReference>
<evidence type="ECO:0000313" key="1">
    <source>
        <dbReference type="EMBL" id="RAK36653.1"/>
    </source>
</evidence>
<protein>
    <submittedName>
        <fullName evidence="1">Uncharacterized protein</fullName>
    </submittedName>
</protein>
<name>A0A327ZB49_9ACTN</name>
<comment type="caution">
    <text evidence="1">The sequence shown here is derived from an EMBL/GenBank/DDBJ whole genome shotgun (WGS) entry which is preliminary data.</text>
</comment>
<sequence length="179" mass="20141">MPEYGPGSDDLPGPEPAEQAAFWCEVNARRWREAERQERRGGLAVCDDDPLKLHYAWSLARIGMVSEPHWQAEVAAHRAAVAAGRLGFADLVLVSVPAEGELRRRRDTDPGRRRRNFDLHVRLIEPLRQWYQAVERVGAAHVWWELPAAGLPDELPRPRDNRCDAGAFDDVLAALPSLP</sequence>
<dbReference type="Proteomes" id="UP000249341">
    <property type="component" value="Unassembled WGS sequence"/>
</dbReference>
<dbReference type="RefSeq" id="WP_146616825.1">
    <property type="nucleotide sequence ID" value="NZ_JACHWI010000007.1"/>
</dbReference>
<reference evidence="1 2" key="1">
    <citation type="submission" date="2018-06" db="EMBL/GenBank/DDBJ databases">
        <title>Genomic Encyclopedia of Type Strains, Phase III (KMG-III): the genomes of soil and plant-associated and newly described type strains.</title>
        <authorList>
            <person name="Whitman W."/>
        </authorList>
    </citation>
    <scope>NUCLEOTIDE SEQUENCE [LARGE SCALE GENOMIC DNA]</scope>
    <source>
        <strain evidence="1 2">CGMCC 4.7090</strain>
    </source>
</reference>
<proteinExistence type="predicted"/>
<keyword evidence="2" id="KW-1185">Reference proteome</keyword>
<dbReference type="AlphaFoldDB" id="A0A327ZB49"/>